<gene>
    <name evidence="2" type="ORF">SAMN03080615_04187</name>
</gene>
<dbReference type="SUPFAM" id="SSF48403">
    <property type="entry name" value="Ankyrin repeat"/>
    <property type="match status" value="1"/>
</dbReference>
<accession>A0A1H9M059</accession>
<evidence type="ECO:0000313" key="3">
    <source>
        <dbReference type="Proteomes" id="UP000198749"/>
    </source>
</evidence>
<sequence>MENIIFSSLFIIGYVLCIPAAIIIVVGLIEVPYSHFKAKKHCGYRNAATGSWLLSVGSLFGIYDFLSSLGSGGVSGLMIPPLLVIPSILSLCYVYLVFKSHKGARNSKKSSVEPLSDINKKLIEAVVNNDLDLVKRLVFQGANPKAKNESGYSAEDFARGRGLSAISKFLD</sequence>
<feature type="transmembrane region" description="Helical" evidence="1">
    <location>
        <begin position="78"/>
        <end position="98"/>
    </location>
</feature>
<keyword evidence="3" id="KW-1185">Reference proteome</keyword>
<dbReference type="EMBL" id="FOGB01000020">
    <property type="protein sequence ID" value="SER16825.1"/>
    <property type="molecule type" value="Genomic_DNA"/>
</dbReference>
<dbReference type="RefSeq" id="WP_091362054.1">
    <property type="nucleotide sequence ID" value="NZ_AP025284.1"/>
</dbReference>
<keyword evidence="1" id="KW-0472">Membrane</keyword>
<keyword evidence="1" id="KW-0812">Transmembrane</keyword>
<feature type="transmembrane region" description="Helical" evidence="1">
    <location>
        <begin position="50"/>
        <end position="66"/>
    </location>
</feature>
<dbReference type="AlphaFoldDB" id="A0A1H9M059"/>
<dbReference type="Proteomes" id="UP000198749">
    <property type="component" value="Unassembled WGS sequence"/>
</dbReference>
<evidence type="ECO:0000256" key="1">
    <source>
        <dbReference type="SAM" id="Phobius"/>
    </source>
</evidence>
<dbReference type="InterPro" id="IPR036770">
    <property type="entry name" value="Ankyrin_rpt-contain_sf"/>
</dbReference>
<name>A0A1H9M059_9GAMM</name>
<dbReference type="Gene3D" id="1.25.40.20">
    <property type="entry name" value="Ankyrin repeat-containing domain"/>
    <property type="match status" value="1"/>
</dbReference>
<feature type="transmembrane region" description="Helical" evidence="1">
    <location>
        <begin position="6"/>
        <end position="29"/>
    </location>
</feature>
<reference evidence="3" key="1">
    <citation type="submission" date="2016-10" db="EMBL/GenBank/DDBJ databases">
        <authorList>
            <person name="Varghese N."/>
            <person name="Submissions S."/>
        </authorList>
    </citation>
    <scope>NUCLEOTIDE SEQUENCE [LARGE SCALE GENOMIC DNA]</scope>
    <source>
        <strain evidence="3">DSM 18887</strain>
    </source>
</reference>
<protein>
    <submittedName>
        <fullName evidence="2">Uncharacterized protein</fullName>
    </submittedName>
</protein>
<keyword evidence="1" id="KW-1133">Transmembrane helix</keyword>
<proteinExistence type="predicted"/>
<organism evidence="2 3">
    <name type="scientific">Amphritea atlantica</name>
    <dbReference type="NCBI Taxonomy" id="355243"/>
    <lineage>
        <taxon>Bacteria</taxon>
        <taxon>Pseudomonadati</taxon>
        <taxon>Pseudomonadota</taxon>
        <taxon>Gammaproteobacteria</taxon>
        <taxon>Oceanospirillales</taxon>
        <taxon>Oceanospirillaceae</taxon>
        <taxon>Amphritea</taxon>
    </lineage>
</organism>
<evidence type="ECO:0000313" key="2">
    <source>
        <dbReference type="EMBL" id="SER16825.1"/>
    </source>
</evidence>